<dbReference type="RefSeq" id="WP_144981612.1">
    <property type="nucleotide sequence ID" value="NZ_CP037920.1"/>
</dbReference>
<name>A0A517VQP0_9PLAN</name>
<dbReference type="Proteomes" id="UP000318704">
    <property type="component" value="Chromosome"/>
</dbReference>
<evidence type="ECO:0000256" key="1">
    <source>
        <dbReference type="SAM" id="MobiDB-lite"/>
    </source>
</evidence>
<organism evidence="2 3">
    <name type="scientific">Gimesia aquarii</name>
    <dbReference type="NCBI Taxonomy" id="2527964"/>
    <lineage>
        <taxon>Bacteria</taxon>
        <taxon>Pseudomonadati</taxon>
        <taxon>Planctomycetota</taxon>
        <taxon>Planctomycetia</taxon>
        <taxon>Planctomycetales</taxon>
        <taxon>Planctomycetaceae</taxon>
        <taxon>Gimesia</taxon>
    </lineage>
</organism>
<evidence type="ECO:0000313" key="2">
    <source>
        <dbReference type="EMBL" id="QDT95341.1"/>
    </source>
</evidence>
<reference evidence="2 3" key="1">
    <citation type="submission" date="2019-03" db="EMBL/GenBank/DDBJ databases">
        <title>Deep-cultivation of Planctomycetes and their phenomic and genomic characterization uncovers novel biology.</title>
        <authorList>
            <person name="Wiegand S."/>
            <person name="Jogler M."/>
            <person name="Boedeker C."/>
            <person name="Pinto D."/>
            <person name="Vollmers J."/>
            <person name="Rivas-Marin E."/>
            <person name="Kohn T."/>
            <person name="Peeters S.H."/>
            <person name="Heuer A."/>
            <person name="Rast P."/>
            <person name="Oberbeckmann S."/>
            <person name="Bunk B."/>
            <person name="Jeske O."/>
            <person name="Meyerdierks A."/>
            <person name="Storesund J.E."/>
            <person name="Kallscheuer N."/>
            <person name="Luecker S."/>
            <person name="Lage O.M."/>
            <person name="Pohl T."/>
            <person name="Merkel B.J."/>
            <person name="Hornburger P."/>
            <person name="Mueller R.-W."/>
            <person name="Bruemmer F."/>
            <person name="Labrenz M."/>
            <person name="Spormann A.M."/>
            <person name="Op den Camp H."/>
            <person name="Overmann J."/>
            <person name="Amann R."/>
            <person name="Jetten M.S.M."/>
            <person name="Mascher T."/>
            <person name="Medema M.H."/>
            <person name="Devos D.P."/>
            <person name="Kaster A.-K."/>
            <person name="Ovreas L."/>
            <person name="Rohde M."/>
            <person name="Galperin M.Y."/>
            <person name="Jogler C."/>
        </authorList>
    </citation>
    <scope>NUCLEOTIDE SEQUENCE [LARGE SCALE GENOMIC DNA]</scope>
    <source>
        <strain evidence="2 3">V144</strain>
    </source>
</reference>
<proteinExistence type="predicted"/>
<dbReference type="EMBL" id="CP037920">
    <property type="protein sequence ID" value="QDT95341.1"/>
    <property type="molecule type" value="Genomic_DNA"/>
</dbReference>
<sequence length="141" mass="14732">MPLRLLSMCALNCFTLLMLTGCGESGPELASVTGHVTLDGKPIANARVEFSPSEGRTSVGTTNAEGVYELQYSIEKAGAVIGSHNIKITTERAATGGEGGEPLVPGSKELLPSIYNSKSSLTEEVTPGENMIDFSLSSQPN</sequence>
<gene>
    <name evidence="2" type="ORF">V144x_07830</name>
</gene>
<dbReference type="InterPro" id="IPR013783">
    <property type="entry name" value="Ig-like_fold"/>
</dbReference>
<dbReference type="AlphaFoldDB" id="A0A517VQP0"/>
<evidence type="ECO:0000313" key="3">
    <source>
        <dbReference type="Proteomes" id="UP000318704"/>
    </source>
</evidence>
<protein>
    <recommendedName>
        <fullName evidence="4">Carboxypeptidase regulatory-like domain-containing protein</fullName>
    </recommendedName>
</protein>
<dbReference type="Gene3D" id="2.60.40.10">
    <property type="entry name" value="Immunoglobulins"/>
    <property type="match status" value="1"/>
</dbReference>
<accession>A0A517VQP0</accession>
<dbReference type="KEGG" id="gaw:V144x_07830"/>
<dbReference type="PROSITE" id="PS51257">
    <property type="entry name" value="PROKAR_LIPOPROTEIN"/>
    <property type="match status" value="1"/>
</dbReference>
<feature type="region of interest" description="Disordered" evidence="1">
    <location>
        <begin position="120"/>
        <end position="141"/>
    </location>
</feature>
<evidence type="ECO:0008006" key="4">
    <source>
        <dbReference type="Google" id="ProtNLM"/>
    </source>
</evidence>